<evidence type="ECO:0000256" key="1">
    <source>
        <dbReference type="SAM" id="SignalP"/>
    </source>
</evidence>
<dbReference type="AlphaFoldDB" id="A0A5D0GDK4"/>
<feature type="signal peptide" evidence="1">
    <location>
        <begin position="1"/>
        <end position="25"/>
    </location>
</feature>
<name>A0A5D0GDK4_9FLAO</name>
<keyword evidence="3" id="KW-1185">Reference proteome</keyword>
<dbReference type="RefSeq" id="WP_148454225.1">
    <property type="nucleotide sequence ID" value="NZ_VSFC01000028.1"/>
</dbReference>
<evidence type="ECO:0008006" key="4">
    <source>
        <dbReference type="Google" id="ProtNLM"/>
    </source>
</evidence>
<evidence type="ECO:0000313" key="2">
    <source>
        <dbReference type="EMBL" id="TYA56800.1"/>
    </source>
</evidence>
<feature type="chain" id="PRO_5023055370" description="Lipoprotein" evidence="1">
    <location>
        <begin position="26"/>
        <end position="221"/>
    </location>
</feature>
<keyword evidence="1" id="KW-0732">Signal</keyword>
<evidence type="ECO:0000313" key="3">
    <source>
        <dbReference type="Proteomes" id="UP000324550"/>
    </source>
</evidence>
<gene>
    <name evidence="2" type="ORF">FVF61_05590</name>
</gene>
<dbReference type="PROSITE" id="PS51257">
    <property type="entry name" value="PROKAR_LIPOPROTEIN"/>
    <property type="match status" value="1"/>
</dbReference>
<dbReference type="EMBL" id="VSFC01000028">
    <property type="protein sequence ID" value="TYA56800.1"/>
    <property type="molecule type" value="Genomic_DNA"/>
</dbReference>
<organism evidence="2 3">
    <name type="scientific">Formosa maritima</name>
    <dbReference type="NCBI Taxonomy" id="2592046"/>
    <lineage>
        <taxon>Bacteria</taxon>
        <taxon>Pseudomonadati</taxon>
        <taxon>Bacteroidota</taxon>
        <taxon>Flavobacteriia</taxon>
        <taxon>Flavobacteriales</taxon>
        <taxon>Flavobacteriaceae</taxon>
        <taxon>Formosa</taxon>
    </lineage>
</organism>
<dbReference type="OrthoDB" id="1449060at2"/>
<proteinExistence type="predicted"/>
<accession>A0A5D0GDK4</accession>
<sequence>MKTSKIFKKATIYTFLYISFVSCSAQTNNFENDLKNCINEEINKYASGIYQKESIYFYVFALDIEKKLMDSNLIKNNKKEDYINLFDTIEKEKSNSYKAFFEEILIMMENKGFDLNSFVINNAIYSKCPYDAIIKLKNYKSTSYYEYFSQLNSIMNNGFNNQEMILNLLKSTNQKEFSNIYYRAPIILLAILNMDIKLNPTSEMKKFRVDDKTYLKPKEQE</sequence>
<comment type="caution">
    <text evidence="2">The sequence shown here is derived from an EMBL/GenBank/DDBJ whole genome shotgun (WGS) entry which is preliminary data.</text>
</comment>
<reference evidence="2 3" key="1">
    <citation type="submission" date="2019-08" db="EMBL/GenBank/DDBJ databases">
        <title>Formosa sediminis sp. nov., isolated from marine sediment.</title>
        <authorList>
            <person name="Cao W.R."/>
        </authorList>
    </citation>
    <scope>NUCLEOTIDE SEQUENCE [LARGE SCALE GENOMIC DNA]</scope>
    <source>
        <strain evidence="2 3">1494</strain>
    </source>
</reference>
<dbReference type="Proteomes" id="UP000324550">
    <property type="component" value="Unassembled WGS sequence"/>
</dbReference>
<protein>
    <recommendedName>
        <fullName evidence="4">Lipoprotein</fullName>
    </recommendedName>
</protein>